<reference evidence="10" key="1">
    <citation type="submission" date="2020-12" db="EMBL/GenBank/DDBJ databases">
        <authorList>
            <person name="Iha C."/>
        </authorList>
    </citation>
    <scope>NUCLEOTIDE SEQUENCE</scope>
</reference>
<feature type="repeat" description="CHCR" evidence="7">
    <location>
        <begin position="1292"/>
        <end position="1438"/>
    </location>
</feature>
<keyword evidence="11" id="KW-1185">Reference proteome</keyword>
<dbReference type="FunFam" id="1.25.40.10:FF:000005">
    <property type="entry name" value="Clathrin heavy chain"/>
    <property type="match status" value="1"/>
</dbReference>
<feature type="repeat" description="CHCR" evidence="7">
    <location>
        <begin position="704"/>
        <end position="846"/>
    </location>
</feature>
<dbReference type="GO" id="GO:0030132">
    <property type="term" value="C:clathrin coat of coated pit"/>
    <property type="evidence" value="ECO:0007669"/>
    <property type="project" value="InterPro"/>
</dbReference>
<evidence type="ECO:0000256" key="4">
    <source>
        <dbReference type="ARBA" id="ARBA00023176"/>
    </source>
</evidence>
<dbReference type="EMBL" id="CAJHUC010001140">
    <property type="protein sequence ID" value="CAD7699955.1"/>
    <property type="molecule type" value="Genomic_DNA"/>
</dbReference>
<organism evidence="10 11">
    <name type="scientific">Ostreobium quekettii</name>
    <dbReference type="NCBI Taxonomy" id="121088"/>
    <lineage>
        <taxon>Eukaryota</taxon>
        <taxon>Viridiplantae</taxon>
        <taxon>Chlorophyta</taxon>
        <taxon>core chlorophytes</taxon>
        <taxon>Ulvophyceae</taxon>
        <taxon>TCBD clade</taxon>
        <taxon>Bryopsidales</taxon>
        <taxon>Ostreobineae</taxon>
        <taxon>Ostreobiaceae</taxon>
        <taxon>Ostreobium</taxon>
    </lineage>
</organism>
<keyword evidence="2" id="KW-0677">Repeat</keyword>
<dbReference type="FunFam" id="1.25.40.730:FF:000002">
    <property type="entry name" value="Clathrin heavy chain"/>
    <property type="match status" value="1"/>
</dbReference>
<dbReference type="InterPro" id="IPR016024">
    <property type="entry name" value="ARM-type_fold"/>
</dbReference>
<dbReference type="Gene3D" id="1.25.40.730">
    <property type="match status" value="1"/>
</dbReference>
<proteinExistence type="inferred from homology"/>
<evidence type="ECO:0000256" key="5">
    <source>
        <dbReference type="ARBA" id="ARBA00023329"/>
    </source>
</evidence>
<evidence type="ECO:0000256" key="1">
    <source>
        <dbReference type="ARBA" id="ARBA00009535"/>
    </source>
</evidence>
<feature type="repeat" description="CHCR" evidence="7">
    <location>
        <begin position="1441"/>
        <end position="1584"/>
    </location>
</feature>
<keyword evidence="4 6" id="KW-0168">Coated pit</keyword>
<comment type="function">
    <text evidence="6">Clathrin is the major protein of the polyhedral coat of coated pits and vesicles.</text>
</comment>
<evidence type="ECO:0000256" key="7">
    <source>
        <dbReference type="PROSITE-ProRule" id="PRU01006"/>
    </source>
</evidence>
<dbReference type="GO" id="GO:0071439">
    <property type="term" value="C:clathrin complex"/>
    <property type="evidence" value="ECO:0007669"/>
    <property type="project" value="InterPro"/>
</dbReference>
<dbReference type="FunFam" id="1.25.40.10:FF:000001">
    <property type="entry name" value="Clathrin heavy chain"/>
    <property type="match status" value="1"/>
</dbReference>
<dbReference type="SMART" id="SM00299">
    <property type="entry name" value="CLH"/>
    <property type="match status" value="7"/>
</dbReference>
<dbReference type="PROSITE" id="PS50236">
    <property type="entry name" value="CHCR"/>
    <property type="match status" value="7"/>
</dbReference>
<dbReference type="InterPro" id="IPR055358">
    <property type="entry name" value="CHCR"/>
</dbReference>
<evidence type="ECO:0000256" key="2">
    <source>
        <dbReference type="ARBA" id="ARBA00022737"/>
    </source>
</evidence>
<feature type="repeat" description="CHCR" evidence="7">
    <location>
        <begin position="555"/>
        <end position="701"/>
    </location>
</feature>
<evidence type="ECO:0000259" key="9">
    <source>
        <dbReference type="Pfam" id="PF09268"/>
    </source>
</evidence>
<dbReference type="PIRSF" id="PIRSF002290">
    <property type="entry name" value="Clathrin_H_chain"/>
    <property type="match status" value="1"/>
</dbReference>
<evidence type="ECO:0000313" key="11">
    <source>
        <dbReference type="Proteomes" id="UP000708148"/>
    </source>
</evidence>
<dbReference type="SUPFAM" id="SSF50989">
    <property type="entry name" value="Clathrin heavy-chain terminal domain"/>
    <property type="match status" value="1"/>
</dbReference>
<feature type="repeat" description="CHCR" evidence="7">
    <location>
        <begin position="851"/>
        <end position="990"/>
    </location>
</feature>
<dbReference type="GO" id="GO:0009507">
    <property type="term" value="C:chloroplast"/>
    <property type="evidence" value="ECO:0007669"/>
    <property type="project" value="TreeGrafter"/>
</dbReference>
<dbReference type="Pfam" id="PF09268">
    <property type="entry name" value="Clathrin-link"/>
    <property type="match status" value="1"/>
</dbReference>
<feature type="domain" description="Clathrin heavy chain linker core motif" evidence="9">
    <location>
        <begin position="348"/>
        <end position="371"/>
    </location>
</feature>
<comment type="caution">
    <text evidence="10">The sequence shown here is derived from an EMBL/GenBank/DDBJ whole genome shotgun (WGS) entry which is preliminary data.</text>
</comment>
<dbReference type="PANTHER" id="PTHR10292">
    <property type="entry name" value="CLATHRIN HEAVY CHAIN RELATED"/>
    <property type="match status" value="1"/>
</dbReference>
<dbReference type="InterPro" id="IPR011990">
    <property type="entry name" value="TPR-like_helical_dom_sf"/>
</dbReference>
<dbReference type="Gene3D" id="2.130.10.110">
    <property type="entry name" value="Clathrin heavy-chain terminal domain"/>
    <property type="match status" value="1"/>
</dbReference>
<comment type="similarity">
    <text evidence="1 6">Belongs to the clathrin heavy chain family.</text>
</comment>
<evidence type="ECO:0000256" key="3">
    <source>
        <dbReference type="ARBA" id="ARBA00023136"/>
    </source>
</evidence>
<evidence type="ECO:0000256" key="8">
    <source>
        <dbReference type="SAM" id="Coils"/>
    </source>
</evidence>
<dbReference type="Gene3D" id="1.25.40.10">
    <property type="entry name" value="Tetratricopeptide repeat domain"/>
    <property type="match status" value="4"/>
</dbReference>
<dbReference type="GO" id="GO:0030130">
    <property type="term" value="C:clathrin coat of trans-Golgi network vesicle"/>
    <property type="evidence" value="ECO:0007669"/>
    <property type="project" value="InterPro"/>
</dbReference>
<name>A0A8S1J8Y5_9CHLO</name>
<dbReference type="InterPro" id="IPR016025">
    <property type="entry name" value="Clathrin_H-chain_N"/>
</dbReference>
<dbReference type="InterPro" id="IPR016341">
    <property type="entry name" value="Clathrin_heavy_chain"/>
</dbReference>
<keyword evidence="5 6" id="KW-0968">Cytoplasmic vesicle</keyword>
<dbReference type="Pfam" id="PF13838">
    <property type="entry name" value="Clathrin_H_link"/>
    <property type="match status" value="1"/>
</dbReference>
<dbReference type="InterPro" id="IPR015348">
    <property type="entry name" value="Clathrin_H-chain_linker_core"/>
</dbReference>
<feature type="repeat" description="CHCR" evidence="7">
    <location>
        <begin position="997"/>
        <end position="1142"/>
    </location>
</feature>
<evidence type="ECO:0000256" key="6">
    <source>
        <dbReference type="PIRNR" id="PIRNR002290"/>
    </source>
</evidence>
<feature type="coiled-coil region" evidence="8">
    <location>
        <begin position="1621"/>
        <end position="1655"/>
    </location>
</feature>
<dbReference type="OrthoDB" id="2113814at2759"/>
<dbReference type="GO" id="GO:0032051">
    <property type="term" value="F:clathrin light chain binding"/>
    <property type="evidence" value="ECO:0007669"/>
    <property type="project" value="InterPro"/>
</dbReference>
<dbReference type="SUPFAM" id="SSF48371">
    <property type="entry name" value="ARM repeat"/>
    <property type="match status" value="6"/>
</dbReference>
<accession>A0A8S1J8Y5</accession>
<dbReference type="PANTHER" id="PTHR10292:SF1">
    <property type="entry name" value="CLATHRIN HEAVY CHAIN"/>
    <property type="match status" value="1"/>
</dbReference>
<dbReference type="FunFam" id="1.25.40.10:FF:000002">
    <property type="entry name" value="Clathrin heavy chain"/>
    <property type="match status" value="1"/>
</dbReference>
<comment type="subcellular location">
    <subcellularLocation>
        <location evidence="6">Cytoplasmic vesicle membrane</location>
        <topology evidence="6">Peripheral membrane protein</topology>
        <orientation evidence="6">Cytoplasmic side</orientation>
    </subcellularLocation>
    <subcellularLocation>
        <location evidence="6">Membrane</location>
        <location evidence="6">Coated pit</location>
        <topology evidence="6">Peripheral membrane protein</topology>
        <orientation evidence="6">Cytoplasmic side</orientation>
    </subcellularLocation>
</comment>
<gene>
    <name evidence="10" type="ORF">OSTQU699_LOCUS5314</name>
</gene>
<sequence length="1702" mass="191056">MSANAPIVVKEVLQLTSMGVNLQHVTFTNTTMESEKFICVRETGAQNNLLIVDMASPQQPMRRPITADSAVMNPTRKVIALKAAVQQASGQPAATGNSLQIFDLDTKTKLKAYTTTEPVVFWKWISPTKLGLVTVSSVYHWDLEGTADPVKVFDRTANLANTQIIQYRVDPAEKWCVLIGIAPGAPERPALVKGFMQLYSVDQKRSQALEAHAADFSTVKFPGKDAASTAITFAQKTLKDGQILSKLHVIELGGAAGVAPIKRQAELFFPQEFQDDFPVAMQVSAKYGLIYVVTKLGMLFVYDLESATAVYRNRISPDPIFLTADSPGTGGFYAINRRGQVILAGINEATIVNFVSQNLNNLTLALALAKRGNLPGADQLVGQQFTQLFASQQYKEAAELAAESPQGVLRTAEVMEKLKQIPAQPGQKSPILVYFGTLLGKGKLNTIESVELARLVLAQNKKDLLSNWWNESKLEASEELGDLVKQAGDNDLALAMYQKAGTSSKVVGSLAEKGDFEELMKYSGQTGTTPDFMFLLQSMMMNNQEGAVALAKMISKQPNPPIEINTITDLFLQRNMIREATAYLLEVLQPDLPEHGSLQTKVLEINLITNPQVGDAILGSGSFSHYDRPRIAQLCEKAGLYMRALQHYTELPDVKRVIVNTHAIDPAALTQYFGTLSADWALECLREMLTTNIQQNLQLVVNVAKEYTDQLTPKSIIEVFESFNSYHGLFYYLGAHIAFSEDPDVHYKYIEAASKIGQLKEVERVTRESSVYPPEKVKAFLIEAKLPDARPLINVCDRFDMVEDLTQYLYSNNMLRFIEGYVQKVNPGKTPQVVGALLDAEASDDFVTNLIISVRALLPVESLVEEVEKRNRLKILTPFLEHLINEGSTDVHVHNAIAKVIIDTNNNPEHFLTTNPYYDSLVVGKYCEKRDPNLACVAYKRGQCDDALVECTTRNSLFKLQARYVVERQDVDLWTKVLDPERENRRQLIDQVVSTALPESKNPEQVSTTVKAFMAADLQSELIELLEKIVLQNSAFSNNANLQNLLIITAIKADKTRVKDYIHRLDNFDGPAVAEIAVGYELFDEAFEIYQKFAYKVEAIKVLLDHMEDLDRAMDFATKIDEANVWSELAHSQLEHGLVAEAIASYLRGADASKYVQVIDKSQDAECFEDLVKYLLMARKKVKDAKVDTELVYAYARINQLGALEEFITGSHQANLQSCGDRAFNEGLYEAARILYARIPNWGRLASTFVRLHRFQDAVDAARKANSPKTWKEVCYACVEESEFRLAQLCGLNIIINADDLEEVSEYYQSRGHFDELINLMESGIGLERAHMGIFTELGTLYAKYKPEKLMEHLKLFSTRLNIPRLIRVCEDQQHWKELTHLYVQYDEHDNAAMVMMSHSPDAWEHVSFKDVASKVNSVEVYYKAISFYLEEHPDLLTDLLKVLESRLDHTRVVGILRRAGVVPVGKEYLLTVQKSNLNEVNEAVNELLIEEEDFEGLRSSIETYDNFDKLALASRLEKHELLEFRRIAAYVYKKNLKWRKAVTLAKQDKLYKDAMETSAQSGDAELAEELLRFFVEERERECFAAMLYTCYDLIKPDVAMEVAWMNGLTDLAMPYMIQVMREYHGKVDMLMTQRRDAEEQARQDEQTARDQEAARNAYQTLMPLALPAPPTPGVPQPGMDMGAGGVPYGGGMPYAAAPQFS</sequence>
<dbReference type="GO" id="GO:0005198">
    <property type="term" value="F:structural molecule activity"/>
    <property type="evidence" value="ECO:0007669"/>
    <property type="project" value="InterPro"/>
</dbReference>
<dbReference type="GO" id="GO:0006886">
    <property type="term" value="P:intracellular protein transport"/>
    <property type="evidence" value="ECO:0007669"/>
    <property type="project" value="UniProtKB-UniRule"/>
</dbReference>
<evidence type="ECO:0000313" key="10">
    <source>
        <dbReference type="EMBL" id="CAD7699955.1"/>
    </source>
</evidence>
<keyword evidence="3 6" id="KW-0472">Membrane</keyword>
<dbReference type="InterPro" id="IPR000547">
    <property type="entry name" value="Clathrin_H-chain/VPS_repeat"/>
</dbReference>
<protein>
    <recommendedName>
        <fullName evidence="6">Clathrin heavy chain</fullName>
    </recommendedName>
</protein>
<dbReference type="GO" id="GO:0006898">
    <property type="term" value="P:receptor-mediated endocytosis"/>
    <property type="evidence" value="ECO:0007669"/>
    <property type="project" value="TreeGrafter"/>
</dbReference>
<keyword evidence="8" id="KW-0175">Coiled coil</keyword>
<dbReference type="GO" id="GO:0009506">
    <property type="term" value="C:plasmodesma"/>
    <property type="evidence" value="ECO:0007669"/>
    <property type="project" value="TreeGrafter"/>
</dbReference>
<dbReference type="Proteomes" id="UP000708148">
    <property type="component" value="Unassembled WGS sequence"/>
</dbReference>
<feature type="repeat" description="CHCR" evidence="7">
    <location>
        <begin position="1146"/>
        <end position="1287"/>
    </location>
</feature>
<dbReference type="Pfam" id="PF00637">
    <property type="entry name" value="Clathrin"/>
    <property type="match status" value="7"/>
</dbReference>